<dbReference type="EMBL" id="JAULSR010000001">
    <property type="protein sequence ID" value="KAK0635243.1"/>
    <property type="molecule type" value="Genomic_DNA"/>
</dbReference>
<dbReference type="Pfam" id="PF02668">
    <property type="entry name" value="TauD"/>
    <property type="match status" value="1"/>
</dbReference>
<comment type="similarity">
    <text evidence="4">Belongs to the gamma-BBH/TMLD family.</text>
</comment>
<evidence type="ECO:0000256" key="9">
    <source>
        <dbReference type="ARBA" id="ARBA00023004"/>
    </source>
</evidence>
<comment type="cofactor">
    <cofactor evidence="1">
        <name>Fe(2+)</name>
        <dbReference type="ChEBI" id="CHEBI:29033"/>
    </cofactor>
</comment>
<evidence type="ECO:0000256" key="6">
    <source>
        <dbReference type="ARBA" id="ARBA00022873"/>
    </source>
</evidence>
<dbReference type="GO" id="GO:0046872">
    <property type="term" value="F:metal ion binding"/>
    <property type="evidence" value="ECO:0007669"/>
    <property type="project" value="UniProtKB-KW"/>
</dbReference>
<dbReference type="PANTHER" id="PTHR10696:SF51">
    <property type="entry name" value="TRIMETHYLLYSINE DIOXYGENASE, MITOCHONDRIAL"/>
    <property type="match status" value="1"/>
</dbReference>
<keyword evidence="9" id="KW-0408">Iron</keyword>
<dbReference type="GO" id="GO:0045329">
    <property type="term" value="P:carnitine biosynthetic process"/>
    <property type="evidence" value="ECO:0007669"/>
    <property type="project" value="UniProtKB-KW"/>
</dbReference>
<keyword evidence="6" id="KW-0124">Carnitine biosynthesis</keyword>
<evidence type="ECO:0000259" key="10">
    <source>
        <dbReference type="Pfam" id="PF02668"/>
    </source>
</evidence>
<evidence type="ECO:0000256" key="8">
    <source>
        <dbReference type="ARBA" id="ARBA00023002"/>
    </source>
</evidence>
<keyword evidence="5" id="KW-0479">Metal-binding</keyword>
<dbReference type="InterPro" id="IPR042098">
    <property type="entry name" value="TauD-like_sf"/>
</dbReference>
<dbReference type="GO" id="GO:0051213">
    <property type="term" value="F:dioxygenase activity"/>
    <property type="evidence" value="ECO:0007669"/>
    <property type="project" value="UniProtKB-KW"/>
</dbReference>
<proteinExistence type="inferred from homology"/>
<name>A0AA40CF83_9PEZI</name>
<dbReference type="PANTHER" id="PTHR10696">
    <property type="entry name" value="GAMMA-BUTYROBETAINE HYDROXYLASE-RELATED"/>
    <property type="match status" value="1"/>
</dbReference>
<feature type="domain" description="TauD/TfdA-like" evidence="10">
    <location>
        <begin position="7"/>
        <end position="245"/>
    </location>
</feature>
<protein>
    <recommendedName>
        <fullName evidence="10">TauD/TfdA-like domain-containing protein</fullName>
    </recommendedName>
</protein>
<dbReference type="InterPro" id="IPR050411">
    <property type="entry name" value="AlphaKG_dependent_hydroxylases"/>
</dbReference>
<comment type="pathway">
    <text evidence="3">Amine and polyamine biosynthesis; carnitine biosynthesis.</text>
</comment>
<dbReference type="GO" id="GO:0005739">
    <property type="term" value="C:mitochondrion"/>
    <property type="evidence" value="ECO:0007669"/>
    <property type="project" value="TreeGrafter"/>
</dbReference>
<evidence type="ECO:0000256" key="7">
    <source>
        <dbReference type="ARBA" id="ARBA00022964"/>
    </source>
</evidence>
<reference evidence="11" key="1">
    <citation type="submission" date="2023-06" db="EMBL/GenBank/DDBJ databases">
        <title>Genome-scale phylogeny and comparative genomics of the fungal order Sordariales.</title>
        <authorList>
            <consortium name="Lawrence Berkeley National Laboratory"/>
            <person name="Hensen N."/>
            <person name="Bonometti L."/>
            <person name="Westerberg I."/>
            <person name="Brannstrom I.O."/>
            <person name="Guillou S."/>
            <person name="Cros-Aarteil S."/>
            <person name="Calhoun S."/>
            <person name="Haridas S."/>
            <person name="Kuo A."/>
            <person name="Mondo S."/>
            <person name="Pangilinan J."/>
            <person name="Riley R."/>
            <person name="LaButti K."/>
            <person name="Andreopoulos B."/>
            <person name="Lipzen A."/>
            <person name="Chen C."/>
            <person name="Yanf M."/>
            <person name="Daum C."/>
            <person name="Ng V."/>
            <person name="Clum A."/>
            <person name="Steindorff A."/>
            <person name="Ohm R."/>
            <person name="Martin F."/>
            <person name="Silar P."/>
            <person name="Natvig D."/>
            <person name="Lalanne C."/>
            <person name="Gautier V."/>
            <person name="Ament-velasquez S.L."/>
            <person name="Kruys A."/>
            <person name="Hutchinson M.I."/>
            <person name="Powell A.J."/>
            <person name="Barry K."/>
            <person name="Miller A.N."/>
            <person name="Grigoriev I.V."/>
            <person name="Debuchy R."/>
            <person name="Gladieux P."/>
            <person name="Thoren M.H."/>
            <person name="Johannesson H."/>
        </authorList>
    </citation>
    <scope>NUCLEOTIDE SEQUENCE</scope>
    <source>
        <strain evidence="11">SMH3391-2</strain>
    </source>
</reference>
<keyword evidence="8" id="KW-0560">Oxidoreductase</keyword>
<evidence type="ECO:0000313" key="11">
    <source>
        <dbReference type="EMBL" id="KAK0635243.1"/>
    </source>
</evidence>
<accession>A0AA40CF83</accession>
<evidence type="ECO:0000256" key="1">
    <source>
        <dbReference type="ARBA" id="ARBA00001954"/>
    </source>
</evidence>
<comment type="cofactor">
    <cofactor evidence="2">
        <name>L-ascorbate</name>
        <dbReference type="ChEBI" id="CHEBI:38290"/>
    </cofactor>
</comment>
<dbReference type="InterPro" id="IPR003819">
    <property type="entry name" value="TauD/TfdA-like"/>
</dbReference>
<dbReference type="CDD" id="cd00250">
    <property type="entry name" value="CAS_like"/>
    <property type="match status" value="1"/>
</dbReference>
<gene>
    <name evidence="11" type="ORF">B0T17DRAFT_35738</name>
</gene>
<dbReference type="Gene3D" id="3.60.130.10">
    <property type="entry name" value="Clavaminate synthase-like"/>
    <property type="match status" value="1"/>
</dbReference>
<comment type="caution">
    <text evidence="11">The sequence shown here is derived from an EMBL/GenBank/DDBJ whole genome shotgun (WGS) entry which is preliminary data.</text>
</comment>
<dbReference type="Proteomes" id="UP001174934">
    <property type="component" value="Unassembled WGS sequence"/>
</dbReference>
<evidence type="ECO:0000256" key="2">
    <source>
        <dbReference type="ARBA" id="ARBA00001961"/>
    </source>
</evidence>
<organism evidence="11 12">
    <name type="scientific">Bombardia bombarda</name>
    <dbReference type="NCBI Taxonomy" id="252184"/>
    <lineage>
        <taxon>Eukaryota</taxon>
        <taxon>Fungi</taxon>
        <taxon>Dikarya</taxon>
        <taxon>Ascomycota</taxon>
        <taxon>Pezizomycotina</taxon>
        <taxon>Sordariomycetes</taxon>
        <taxon>Sordariomycetidae</taxon>
        <taxon>Sordariales</taxon>
        <taxon>Lasiosphaeriaceae</taxon>
        <taxon>Bombardia</taxon>
    </lineage>
</organism>
<keyword evidence="7" id="KW-0223">Dioxygenase</keyword>
<evidence type="ECO:0000256" key="4">
    <source>
        <dbReference type="ARBA" id="ARBA00008654"/>
    </source>
</evidence>
<evidence type="ECO:0000256" key="3">
    <source>
        <dbReference type="ARBA" id="ARBA00005022"/>
    </source>
</evidence>
<dbReference type="AlphaFoldDB" id="A0AA40CF83"/>
<evidence type="ECO:0000256" key="5">
    <source>
        <dbReference type="ARBA" id="ARBA00022723"/>
    </source>
</evidence>
<dbReference type="SUPFAM" id="SSF51197">
    <property type="entry name" value="Clavaminate synthase-like"/>
    <property type="match status" value="1"/>
</dbReference>
<sequence>MSKEDNDNGVKEMLTKIRNWGYVFVDGTPYDDPEATKALLERIAFIRVTHYGGFYDFTPNLAMADTAYTNLALAAHTDTTYFSDPAGLQAFHLLSHQPAPDANPDDAVASGGKSLLVDGYRAAFVLKARNPKAFHILSTVGLQWQANGNEGISISPYKLFPVIELGDNGELHRIRWNNDDRGAVPFGQAFSPTEWYEAAREWDKIIRSKEAERWVQLEPGKTLIFDNWRVLHGRSAFSGIRRICGGYINRDDYISRWKNTMRRPRAPKPQLDQ</sequence>
<keyword evidence="12" id="KW-1185">Reference proteome</keyword>
<dbReference type="FunFam" id="3.60.130.10:FF:000001">
    <property type="entry name" value="Trimethyllysine dioxygenase, mitochondrial"/>
    <property type="match status" value="1"/>
</dbReference>
<evidence type="ECO:0000313" key="12">
    <source>
        <dbReference type="Proteomes" id="UP001174934"/>
    </source>
</evidence>